<organism evidence="2 3">
    <name type="scientific">Christiangramia flava JLT2011</name>
    <dbReference type="NCBI Taxonomy" id="1229726"/>
    <lineage>
        <taxon>Bacteria</taxon>
        <taxon>Pseudomonadati</taxon>
        <taxon>Bacteroidota</taxon>
        <taxon>Flavobacteriia</taxon>
        <taxon>Flavobacteriales</taxon>
        <taxon>Flavobacteriaceae</taxon>
        <taxon>Christiangramia</taxon>
    </lineage>
</organism>
<accession>A0A1L7I6W4</accession>
<dbReference type="EMBL" id="CP016359">
    <property type="protein sequence ID" value="APU69337.1"/>
    <property type="molecule type" value="Genomic_DNA"/>
</dbReference>
<dbReference type="EC" id="3.-.-.-" evidence="2"/>
<reference evidence="2 3" key="1">
    <citation type="submission" date="2016-07" db="EMBL/GenBank/DDBJ databases">
        <title>Multi-omics approach to identify versatile polysaccharide utilization systems of a marine flavobacterium Gramella flava.</title>
        <authorList>
            <person name="Tang K."/>
        </authorList>
    </citation>
    <scope>NUCLEOTIDE SEQUENCE [LARGE SCALE GENOMIC DNA]</scope>
    <source>
        <strain evidence="2 3">JLT2011</strain>
    </source>
</reference>
<dbReference type="AlphaFoldDB" id="A0A1L7I6W4"/>
<dbReference type="OrthoDB" id="9789133at2"/>
<dbReference type="STRING" id="1229726.GRFL_2613"/>
<dbReference type="InterPro" id="IPR050114">
    <property type="entry name" value="UPF0173_UPF0282_UlaG_hydrolase"/>
</dbReference>
<evidence type="ECO:0000256" key="1">
    <source>
        <dbReference type="SAM" id="MobiDB-lite"/>
    </source>
</evidence>
<dbReference type="Pfam" id="PF13483">
    <property type="entry name" value="Lactamase_B_3"/>
    <property type="match status" value="1"/>
</dbReference>
<dbReference type="KEGG" id="gfl:GRFL_2613"/>
<dbReference type="GO" id="GO:0016787">
    <property type="term" value="F:hydrolase activity"/>
    <property type="evidence" value="ECO:0007669"/>
    <property type="project" value="UniProtKB-KW"/>
</dbReference>
<feature type="compositionally biased region" description="Polar residues" evidence="1">
    <location>
        <begin position="31"/>
        <end position="40"/>
    </location>
</feature>
<protein>
    <submittedName>
        <fullName evidence="2">Metal-dependent hydrolase</fullName>
        <ecNumber evidence="2">3.-.-.-</ecNumber>
    </submittedName>
</protein>
<dbReference type="PANTHER" id="PTHR43546">
    <property type="entry name" value="UPF0173 METAL-DEPENDENT HYDROLASE MJ1163-RELATED"/>
    <property type="match status" value="1"/>
</dbReference>
<evidence type="ECO:0000313" key="2">
    <source>
        <dbReference type="EMBL" id="APU69337.1"/>
    </source>
</evidence>
<proteinExistence type="predicted"/>
<feature type="region of interest" description="Disordered" evidence="1">
    <location>
        <begin position="19"/>
        <end position="44"/>
    </location>
</feature>
<keyword evidence="3" id="KW-1185">Reference proteome</keyword>
<gene>
    <name evidence="2" type="ORF">GRFL_2613</name>
</gene>
<dbReference type="RefSeq" id="WP_083645015.1">
    <property type="nucleotide sequence ID" value="NZ_AMRU01000007.1"/>
</dbReference>
<dbReference type="PROSITE" id="PS51257">
    <property type="entry name" value="PROKAR_LIPOPROTEIN"/>
    <property type="match status" value="1"/>
</dbReference>
<keyword evidence="2" id="KW-0378">Hydrolase</keyword>
<dbReference type="PANTHER" id="PTHR43546:SF3">
    <property type="entry name" value="UPF0173 METAL-DEPENDENT HYDROLASE MJ1163"/>
    <property type="match status" value="1"/>
</dbReference>
<evidence type="ECO:0000313" key="3">
    <source>
        <dbReference type="Proteomes" id="UP000186230"/>
    </source>
</evidence>
<name>A0A1L7I6W4_9FLAO</name>
<dbReference type="SUPFAM" id="SSF56281">
    <property type="entry name" value="Metallo-hydrolase/oxidoreductase"/>
    <property type="match status" value="1"/>
</dbReference>
<dbReference type="Gene3D" id="3.60.15.10">
    <property type="entry name" value="Ribonuclease Z/Hydroxyacylglutathione hydrolase-like"/>
    <property type="match status" value="1"/>
</dbReference>
<dbReference type="InterPro" id="IPR036866">
    <property type="entry name" value="RibonucZ/Hydroxyglut_hydro"/>
</dbReference>
<sequence>MRKLTTILALTVAFTSCKNEQKKNEEQSEEMAQTEQSQAAEETDSVALEITPISHATGVFHWGDTVFYTDPVGGATAFEGQDAPDFILLTDIHGDHMNAETLQGLELGDTKIIVPQAVADKLPEDLQENLMVMNNGESQEFMGFKIEAIPMYNIPQTQDAMHTKGRGNGYVLEKDGQRLYISGDTEDIPEMRNLKDIDVALISMNLPYTMPVDQAAEGVLAFKPKKVIPYHYRGKDGFSDIEKFKQLVNEGDSSIEVELMDWYPENEESNK</sequence>
<dbReference type="Proteomes" id="UP000186230">
    <property type="component" value="Chromosome"/>
</dbReference>